<dbReference type="AlphaFoldDB" id="A0A9P6SU40"/>
<gene>
    <name evidence="1" type="ORF">BGZ65_002326</name>
</gene>
<sequence>MSCESCAGCFEATPCSAPSPLANGHISREYHQFLKAVRMCSVLSDQAEPPDTDKYTGKVKKEEHAFNSLIAILASDQFTAQTYLALAYKRLGPRDFLQLAQSLAHHGFWGRLITWAFVFVEEDSGKLQILIDQHNPHLRQHVNDEAEMFEVFNPAVSCRRVEWSLSPIPSFSTIF</sequence>
<evidence type="ECO:0000313" key="2">
    <source>
        <dbReference type="Proteomes" id="UP000749646"/>
    </source>
</evidence>
<reference evidence="1" key="1">
    <citation type="journal article" date="2020" name="Fungal Divers.">
        <title>Resolving the Mortierellaceae phylogeny through synthesis of multi-gene phylogenetics and phylogenomics.</title>
        <authorList>
            <person name="Vandepol N."/>
            <person name="Liber J."/>
            <person name="Desiro A."/>
            <person name="Na H."/>
            <person name="Kennedy M."/>
            <person name="Barry K."/>
            <person name="Grigoriev I.V."/>
            <person name="Miller A.N."/>
            <person name="O'Donnell K."/>
            <person name="Stajich J.E."/>
            <person name="Bonito G."/>
        </authorList>
    </citation>
    <scope>NUCLEOTIDE SEQUENCE</scope>
    <source>
        <strain evidence="1">MES-2147</strain>
    </source>
</reference>
<comment type="caution">
    <text evidence="1">The sequence shown here is derived from an EMBL/GenBank/DDBJ whole genome shotgun (WGS) entry which is preliminary data.</text>
</comment>
<dbReference type="OrthoDB" id="2412408at2759"/>
<evidence type="ECO:0000313" key="1">
    <source>
        <dbReference type="EMBL" id="KAG0002789.1"/>
    </source>
</evidence>
<dbReference type="Proteomes" id="UP000749646">
    <property type="component" value="Unassembled WGS sequence"/>
</dbReference>
<protein>
    <submittedName>
        <fullName evidence="1">Uncharacterized protein</fullName>
    </submittedName>
</protein>
<dbReference type="EMBL" id="JAAAHW010000408">
    <property type="protein sequence ID" value="KAG0002789.1"/>
    <property type="molecule type" value="Genomic_DNA"/>
</dbReference>
<name>A0A9P6SU40_9FUNG</name>
<proteinExistence type="predicted"/>
<accession>A0A9P6SU40</accession>
<organism evidence="1 2">
    <name type="scientific">Modicella reniformis</name>
    <dbReference type="NCBI Taxonomy" id="1440133"/>
    <lineage>
        <taxon>Eukaryota</taxon>
        <taxon>Fungi</taxon>
        <taxon>Fungi incertae sedis</taxon>
        <taxon>Mucoromycota</taxon>
        <taxon>Mortierellomycotina</taxon>
        <taxon>Mortierellomycetes</taxon>
        <taxon>Mortierellales</taxon>
        <taxon>Mortierellaceae</taxon>
        <taxon>Modicella</taxon>
    </lineage>
</organism>
<keyword evidence="2" id="KW-1185">Reference proteome</keyword>